<dbReference type="InterPro" id="IPR011335">
    <property type="entry name" value="Restrct_endonuc-II-like"/>
</dbReference>
<sequence length="312" mass="35318">MSTSHVGDPREHAIVDTAMLRDRGLNQKQIERLVRTGRLYRVEQGVFTTSPPEGDLLLRALCHRRPALVFTGRTALELHEGREITLPVQAVVLPGKSLSGPATLTLRRRKAIRFQHVRGLKVTLGAVSVADAEDMSDADLIAHLEDRYAGRAGKIALEAEMGTISRVPARLRHLIARASIGADSDAERQVFRELRARGIRVDQNRQIGGYFFDGVIEEGRVIVEVDGYRFHSAENRETFIRDRWKANYATRRGYRVLRYTGSCVRYHLDEVVEQIIAAVEGLDEELPTEAHPVWSWHETLVRDGSWWQEVAQ</sequence>
<accession>A0ABY8VPU9</accession>
<gene>
    <name evidence="2" type="ORF">QP029_04700</name>
</gene>
<organism evidence="2 3">
    <name type="scientific">Corynebacterium suedekumii</name>
    <dbReference type="NCBI Taxonomy" id="3049801"/>
    <lineage>
        <taxon>Bacteria</taxon>
        <taxon>Bacillati</taxon>
        <taxon>Actinomycetota</taxon>
        <taxon>Actinomycetes</taxon>
        <taxon>Mycobacteriales</taxon>
        <taxon>Corynebacteriaceae</taxon>
        <taxon>Corynebacterium</taxon>
    </lineage>
</organism>
<dbReference type="SUPFAM" id="SSF52980">
    <property type="entry name" value="Restriction endonuclease-like"/>
    <property type="match status" value="1"/>
</dbReference>
<dbReference type="Proteomes" id="UP001238805">
    <property type="component" value="Chromosome"/>
</dbReference>
<keyword evidence="3" id="KW-1185">Reference proteome</keyword>
<reference evidence="2 3" key="1">
    <citation type="submission" date="2023-05" db="EMBL/GenBank/DDBJ databases">
        <title>Corynebacterium suedekumii sp. nov. and Corynebacterium breve sp. nov. isolated from raw cow's milk.</title>
        <authorList>
            <person name="Baer M.K."/>
            <person name="Mehl L."/>
            <person name="Hellmuth R."/>
            <person name="Marke G."/>
            <person name="Lipski A."/>
        </authorList>
    </citation>
    <scope>NUCLEOTIDE SEQUENCE [LARGE SCALE GENOMIC DNA]</scope>
    <source>
        <strain evidence="2 3">LM112</strain>
    </source>
</reference>
<evidence type="ECO:0000313" key="3">
    <source>
        <dbReference type="Proteomes" id="UP001238805"/>
    </source>
</evidence>
<name>A0ABY8VPU9_9CORY</name>
<feature type="domain" description="DUF559" evidence="1">
    <location>
        <begin position="183"/>
        <end position="279"/>
    </location>
</feature>
<dbReference type="EMBL" id="CP126970">
    <property type="protein sequence ID" value="WIM71107.1"/>
    <property type="molecule type" value="Genomic_DNA"/>
</dbReference>
<protein>
    <submittedName>
        <fullName evidence="2">DUF559 domain-containing protein</fullName>
    </submittedName>
</protein>
<dbReference type="Pfam" id="PF04480">
    <property type="entry name" value="DUF559"/>
    <property type="match status" value="1"/>
</dbReference>
<dbReference type="Gene3D" id="3.40.960.10">
    <property type="entry name" value="VSR Endonuclease"/>
    <property type="match status" value="1"/>
</dbReference>
<dbReference type="RefSeq" id="WP_284875682.1">
    <property type="nucleotide sequence ID" value="NZ_CP126970.1"/>
</dbReference>
<evidence type="ECO:0000313" key="2">
    <source>
        <dbReference type="EMBL" id="WIM71107.1"/>
    </source>
</evidence>
<dbReference type="InterPro" id="IPR007569">
    <property type="entry name" value="DUF559"/>
</dbReference>
<proteinExistence type="predicted"/>
<evidence type="ECO:0000259" key="1">
    <source>
        <dbReference type="Pfam" id="PF04480"/>
    </source>
</evidence>